<accession>A0ABW5PII8</accession>
<keyword evidence="2" id="KW-1185">Reference proteome</keyword>
<dbReference type="EMBL" id="JBHUME010000013">
    <property type="protein sequence ID" value="MFD2614650.1"/>
    <property type="molecule type" value="Genomic_DNA"/>
</dbReference>
<protein>
    <recommendedName>
        <fullName evidence="3">Transposase</fullName>
    </recommendedName>
</protein>
<dbReference type="RefSeq" id="WP_377605725.1">
    <property type="nucleotide sequence ID" value="NZ_JBHUME010000013.1"/>
</dbReference>
<sequence>MKDPAKPVFLDLFENSFSVQIPVIETNLVTDLWAAHRSIVCPRNRIEGEYCDGEIKKFYRSAPQILRCPCCGILINDNGFEKLYEKEKREIGQ</sequence>
<evidence type="ECO:0008006" key="3">
    <source>
        <dbReference type="Google" id="ProtNLM"/>
    </source>
</evidence>
<evidence type="ECO:0000313" key="2">
    <source>
        <dbReference type="Proteomes" id="UP001597541"/>
    </source>
</evidence>
<dbReference type="Proteomes" id="UP001597541">
    <property type="component" value="Unassembled WGS sequence"/>
</dbReference>
<name>A0ABW5PII8_9BACL</name>
<organism evidence="1 2">
    <name type="scientific">Paenibacillus gansuensis</name>
    <dbReference type="NCBI Taxonomy" id="306542"/>
    <lineage>
        <taxon>Bacteria</taxon>
        <taxon>Bacillati</taxon>
        <taxon>Bacillota</taxon>
        <taxon>Bacilli</taxon>
        <taxon>Bacillales</taxon>
        <taxon>Paenibacillaceae</taxon>
        <taxon>Paenibacillus</taxon>
    </lineage>
</organism>
<reference evidence="2" key="1">
    <citation type="journal article" date="2019" name="Int. J. Syst. Evol. Microbiol.">
        <title>The Global Catalogue of Microorganisms (GCM) 10K type strain sequencing project: providing services to taxonomists for standard genome sequencing and annotation.</title>
        <authorList>
            <consortium name="The Broad Institute Genomics Platform"/>
            <consortium name="The Broad Institute Genome Sequencing Center for Infectious Disease"/>
            <person name="Wu L."/>
            <person name="Ma J."/>
        </authorList>
    </citation>
    <scope>NUCLEOTIDE SEQUENCE [LARGE SCALE GENOMIC DNA]</scope>
    <source>
        <strain evidence="2">KCTC 3950</strain>
    </source>
</reference>
<proteinExistence type="predicted"/>
<gene>
    <name evidence="1" type="ORF">ACFSUF_19750</name>
</gene>
<evidence type="ECO:0000313" key="1">
    <source>
        <dbReference type="EMBL" id="MFD2614650.1"/>
    </source>
</evidence>
<comment type="caution">
    <text evidence="1">The sequence shown here is derived from an EMBL/GenBank/DDBJ whole genome shotgun (WGS) entry which is preliminary data.</text>
</comment>